<accession>A0ABY7BEF4</accession>
<gene>
    <name evidence="1" type="ORF">OTJ99_002038</name>
</gene>
<evidence type="ECO:0000313" key="1">
    <source>
        <dbReference type="EMBL" id="WAM31208.1"/>
    </source>
</evidence>
<evidence type="ECO:0000313" key="2">
    <source>
        <dbReference type="Proteomes" id="UP001164745"/>
    </source>
</evidence>
<dbReference type="RefSeq" id="WP_268748530.1">
    <property type="nucleotide sequence ID" value="NZ_CP113864.1"/>
</dbReference>
<reference evidence="1" key="1">
    <citation type="submission" date="2022-12" db="EMBL/GenBank/DDBJ databases">
        <authorList>
            <person name="Bing R.G."/>
            <person name="Willard D.J."/>
            <person name="Manesh M.J.H."/>
            <person name="Laemthong T."/>
            <person name="Crosby J.R."/>
            <person name="Kelly R.M."/>
        </authorList>
    </citation>
    <scope>NUCLEOTIDE SEQUENCE</scope>
    <source>
        <strain evidence="1">DSM 8991</strain>
    </source>
</reference>
<organism evidence="1 2">
    <name type="scientific">Caldicellulosiruptor naganoensis</name>
    <dbReference type="NCBI Taxonomy" id="29324"/>
    <lineage>
        <taxon>Bacteria</taxon>
        <taxon>Bacillati</taxon>
        <taxon>Bacillota</taxon>
        <taxon>Bacillota incertae sedis</taxon>
        <taxon>Caldicellulosiruptorales</taxon>
        <taxon>Caldicellulosiruptoraceae</taxon>
        <taxon>Caldicellulosiruptor</taxon>
    </lineage>
</organism>
<proteinExistence type="predicted"/>
<name>A0ABY7BEF4_9FIRM</name>
<keyword evidence="2" id="KW-1185">Reference proteome</keyword>
<sequence length="43" mass="4347">MAKKGYAGAWGAEGKFKFSSSGISIGGGLAAKVGAGVFINIRW</sequence>
<dbReference type="EMBL" id="CP113864">
    <property type="protein sequence ID" value="WAM31208.1"/>
    <property type="molecule type" value="Genomic_DNA"/>
</dbReference>
<dbReference type="Proteomes" id="UP001164745">
    <property type="component" value="Chromosome"/>
</dbReference>
<protein>
    <submittedName>
        <fullName evidence="1">Uncharacterized protein</fullName>
    </submittedName>
</protein>